<name>A0A6A6DGE0_9PEZI</name>
<feature type="region of interest" description="Disordered" evidence="1">
    <location>
        <begin position="367"/>
        <end position="402"/>
    </location>
</feature>
<dbReference type="OrthoDB" id="5383784at2759"/>
<feature type="region of interest" description="Disordered" evidence="1">
    <location>
        <begin position="414"/>
        <end position="447"/>
    </location>
</feature>
<feature type="compositionally biased region" description="Polar residues" evidence="1">
    <location>
        <begin position="414"/>
        <end position="425"/>
    </location>
</feature>
<feature type="compositionally biased region" description="Polar residues" evidence="1">
    <location>
        <begin position="377"/>
        <end position="390"/>
    </location>
</feature>
<dbReference type="EMBL" id="ML994674">
    <property type="protein sequence ID" value="KAF2178537.1"/>
    <property type="molecule type" value="Genomic_DNA"/>
</dbReference>
<keyword evidence="3" id="KW-1185">Reference proteome</keyword>
<reference evidence="2" key="1">
    <citation type="journal article" date="2020" name="Stud. Mycol.">
        <title>101 Dothideomycetes genomes: a test case for predicting lifestyles and emergence of pathogens.</title>
        <authorList>
            <person name="Haridas S."/>
            <person name="Albert R."/>
            <person name="Binder M."/>
            <person name="Bloem J."/>
            <person name="Labutti K."/>
            <person name="Salamov A."/>
            <person name="Andreopoulos B."/>
            <person name="Baker S."/>
            <person name="Barry K."/>
            <person name="Bills G."/>
            <person name="Bluhm B."/>
            <person name="Cannon C."/>
            <person name="Castanera R."/>
            <person name="Culley D."/>
            <person name="Daum C."/>
            <person name="Ezra D."/>
            <person name="Gonzalez J."/>
            <person name="Henrissat B."/>
            <person name="Kuo A."/>
            <person name="Liang C."/>
            <person name="Lipzen A."/>
            <person name="Lutzoni F."/>
            <person name="Magnuson J."/>
            <person name="Mondo S."/>
            <person name="Nolan M."/>
            <person name="Ohm R."/>
            <person name="Pangilinan J."/>
            <person name="Park H.-J."/>
            <person name="Ramirez L."/>
            <person name="Alfaro M."/>
            <person name="Sun H."/>
            <person name="Tritt A."/>
            <person name="Yoshinaga Y."/>
            <person name="Zwiers L.-H."/>
            <person name="Turgeon B."/>
            <person name="Goodwin S."/>
            <person name="Spatafora J."/>
            <person name="Crous P."/>
            <person name="Grigoriev I."/>
        </authorList>
    </citation>
    <scope>NUCLEOTIDE SEQUENCE</scope>
    <source>
        <strain evidence="2">CBS 207.26</strain>
    </source>
</reference>
<dbReference type="Proteomes" id="UP000800200">
    <property type="component" value="Unassembled WGS sequence"/>
</dbReference>
<evidence type="ECO:0000256" key="1">
    <source>
        <dbReference type="SAM" id="MobiDB-lite"/>
    </source>
</evidence>
<dbReference type="AlphaFoldDB" id="A0A6A6DGE0"/>
<organism evidence="2 3">
    <name type="scientific">Zopfia rhizophila CBS 207.26</name>
    <dbReference type="NCBI Taxonomy" id="1314779"/>
    <lineage>
        <taxon>Eukaryota</taxon>
        <taxon>Fungi</taxon>
        <taxon>Dikarya</taxon>
        <taxon>Ascomycota</taxon>
        <taxon>Pezizomycotina</taxon>
        <taxon>Dothideomycetes</taxon>
        <taxon>Dothideomycetes incertae sedis</taxon>
        <taxon>Zopfiaceae</taxon>
        <taxon>Zopfia</taxon>
    </lineage>
</organism>
<sequence>MSTMNEGIQSTLERNDVLAAIGVVERRYSASEAPPETVEQRILRLEQLENEDSAGNAVALASTLTENICTWWIGSLRDRILTFHPQATIPFSQMVAYEYRASGTGIVYAGFLARLLSTVSVQASVYAALVFRPLDRLLFGMRASRKTRVSLQRWKSVMNHCFRLFVEIIFYPFAYHANLQRLGLVPARPFFPPWRAFMPFSALSPIRTIALPVTLTAPSIIDFVKSSLSSPLVFVCLEHFLERWVYAVVYEAIESTTTQPDHPDLTSPDDGVKNRATAILGLRRKSPAMIRNAINRLLVTLGWGKPFPSLEPGEHRNRAERRLEIDQNRPVQVGGTQVTGLNRLRIPAVHLEVQPVSGLLNVSNTTLAPDQPLQPVSPASPTASEASQDGNDPRIRITSREGIVEMEVRLPPQIISTRTEVSGTNPPTPNQPDVAAPTPVPEPETPTYHRVTQLSTEPAQMIGAVLKAQIVTWVTLPLKIITLRLIASHYHRSHQQYAGLLPRVPLYPGIFGAMGSPSQLAMRSTGLFLSRVALCGAMEVAIDLGLWGCQWAAVTWIGKKYFGWGTL</sequence>
<evidence type="ECO:0000313" key="3">
    <source>
        <dbReference type="Proteomes" id="UP000800200"/>
    </source>
</evidence>
<proteinExistence type="predicted"/>
<gene>
    <name evidence="2" type="ORF">K469DRAFT_695338</name>
</gene>
<evidence type="ECO:0000313" key="2">
    <source>
        <dbReference type="EMBL" id="KAF2178537.1"/>
    </source>
</evidence>
<accession>A0A6A6DGE0</accession>
<feature type="compositionally biased region" description="Basic and acidic residues" evidence="1">
    <location>
        <begin position="391"/>
        <end position="402"/>
    </location>
</feature>
<protein>
    <submittedName>
        <fullName evidence="2">Uncharacterized protein</fullName>
    </submittedName>
</protein>